<protein>
    <submittedName>
        <fullName evidence="1">Uncharacterized protein</fullName>
    </submittedName>
</protein>
<sequence length="87" mass="9451">MVSQFSYGSGHFVERVGGRLEGRGSVTAWFRPRNPPRTKSTAVSAQDAVPIQLADTRVRRQAKVPPSSIEAHDDGTYVQAEARLALG</sequence>
<gene>
    <name evidence="1" type="ORF">SAMN04489740_3867</name>
</gene>
<accession>A0A1H5NQJ4</accession>
<evidence type="ECO:0000313" key="2">
    <source>
        <dbReference type="Proteomes" id="UP000182725"/>
    </source>
</evidence>
<name>A0A1H5NQJ4_9MICC</name>
<reference evidence="1 2" key="1">
    <citation type="submission" date="2016-10" db="EMBL/GenBank/DDBJ databases">
        <authorList>
            <person name="de Groot N.N."/>
        </authorList>
    </citation>
    <scope>NUCLEOTIDE SEQUENCE [LARGE SCALE GENOMIC DNA]</scope>
    <source>
        <strain evidence="1 2">DSM 22274</strain>
    </source>
</reference>
<dbReference type="EMBL" id="FNTV01000001">
    <property type="protein sequence ID" value="SEF02988.1"/>
    <property type="molecule type" value="Genomic_DNA"/>
</dbReference>
<evidence type="ECO:0000313" key="1">
    <source>
        <dbReference type="EMBL" id="SEF02988.1"/>
    </source>
</evidence>
<dbReference type="Proteomes" id="UP000182725">
    <property type="component" value="Unassembled WGS sequence"/>
</dbReference>
<organism evidence="1 2">
    <name type="scientific">Arthrobacter alpinus</name>
    <dbReference type="NCBI Taxonomy" id="656366"/>
    <lineage>
        <taxon>Bacteria</taxon>
        <taxon>Bacillati</taxon>
        <taxon>Actinomycetota</taxon>
        <taxon>Actinomycetes</taxon>
        <taxon>Micrococcales</taxon>
        <taxon>Micrococcaceae</taxon>
        <taxon>Arthrobacter</taxon>
    </lineage>
</organism>
<dbReference type="AlphaFoldDB" id="A0A1H5NQJ4"/>
<proteinExistence type="predicted"/>